<dbReference type="VEuPathDB" id="TriTrypDB:BCY84_13921"/>
<feature type="region of interest" description="Disordered" evidence="2">
    <location>
        <begin position="243"/>
        <end position="271"/>
    </location>
</feature>
<accession>A0A7J6YFK4</accession>
<name>A0A7J6YFK4_TRYCR</name>
<evidence type="ECO:0000313" key="3">
    <source>
        <dbReference type="EMBL" id="KAF5225477.1"/>
    </source>
</evidence>
<dbReference type="VEuPathDB" id="TriTrypDB:ECC02_001240"/>
<comment type="caution">
    <text evidence="3">The sequence shown here is derived from an EMBL/GenBank/DDBJ whole genome shotgun (WGS) entry which is preliminary data.</text>
</comment>
<evidence type="ECO:0000313" key="4">
    <source>
        <dbReference type="Proteomes" id="UP000583944"/>
    </source>
</evidence>
<evidence type="ECO:0000256" key="2">
    <source>
        <dbReference type="SAM" id="MobiDB-lite"/>
    </source>
</evidence>
<keyword evidence="1" id="KW-0175">Coiled coil</keyword>
<feature type="region of interest" description="Disordered" evidence="2">
    <location>
        <begin position="301"/>
        <end position="323"/>
    </location>
</feature>
<dbReference type="AlphaFoldDB" id="A0A7J6YFK4"/>
<proteinExistence type="predicted"/>
<feature type="region of interest" description="Disordered" evidence="2">
    <location>
        <begin position="104"/>
        <end position="127"/>
    </location>
</feature>
<evidence type="ECO:0000256" key="1">
    <source>
        <dbReference type="SAM" id="Coils"/>
    </source>
</evidence>
<protein>
    <submittedName>
        <fullName evidence="3">Uncharacterized protein</fullName>
    </submittedName>
</protein>
<dbReference type="Proteomes" id="UP000583944">
    <property type="component" value="Unassembled WGS sequence"/>
</dbReference>
<gene>
    <name evidence="3" type="ORF">ECC02_001240</name>
</gene>
<sequence length="354" mass="41304">MSTNMSPNIKKGGVTAADLMQLQGAALRLRSQCTQREADNRRLTQKLREYEEQLFFLRANELILRKQVSVWSSYHRLFAQPLYEARLAVERYKHEAHQSLVHEMQVDRQRRSSLANAANEKRERERAGLQARLRRLQELQDEKRKKNEELELRLRRASEESLRAQKQASKLKDELAYCMDRLEESERERERVKRHLSEHEAALLKARHNVAGMGHFEEEIRSRDTVIAQLQRTVRELNTIMAQQSASRLEEADGENTPPQHEAEEKKLAASPQRLLNDSCDSEWVLKQSIGWFRSKMEREMKPSTPRRQMFEPCSSSAHPAPSLSSFSWMEGRCDSGDVDLQEFLSRELQAPLL</sequence>
<organism evidence="3 4">
    <name type="scientific">Trypanosoma cruzi</name>
    <dbReference type="NCBI Taxonomy" id="5693"/>
    <lineage>
        <taxon>Eukaryota</taxon>
        <taxon>Discoba</taxon>
        <taxon>Euglenozoa</taxon>
        <taxon>Kinetoplastea</taxon>
        <taxon>Metakinetoplastina</taxon>
        <taxon>Trypanosomatida</taxon>
        <taxon>Trypanosomatidae</taxon>
        <taxon>Trypanosoma</taxon>
        <taxon>Schizotrypanum</taxon>
    </lineage>
</organism>
<dbReference type="EMBL" id="JABDHM010000006">
    <property type="protein sequence ID" value="KAF5225477.1"/>
    <property type="molecule type" value="Genomic_DNA"/>
</dbReference>
<reference evidence="3 4" key="1">
    <citation type="journal article" date="2019" name="Genome Biol. Evol.">
        <title>Nanopore Sequencing Significantly Improves Genome Assembly of the Protozoan Parasite Trypanosoma cruzi.</title>
        <authorList>
            <person name="Diaz-Viraque F."/>
            <person name="Pita S."/>
            <person name="Greif G."/>
            <person name="de Souza R.C.M."/>
            <person name="Iraola G."/>
            <person name="Robello C."/>
        </authorList>
    </citation>
    <scope>NUCLEOTIDE SEQUENCE [LARGE SCALE GENOMIC DNA]</scope>
    <source>
        <strain evidence="3 4">Berenice</strain>
    </source>
</reference>
<feature type="coiled-coil region" evidence="1">
    <location>
        <begin position="33"/>
        <end position="60"/>
    </location>
</feature>